<keyword evidence="2 9" id="KW-0321">Glycogen metabolism</keyword>
<evidence type="ECO:0000313" key="12">
    <source>
        <dbReference type="EMBL" id="MBO8427000.1"/>
    </source>
</evidence>
<dbReference type="InterPro" id="IPR005836">
    <property type="entry name" value="ADP_Glu_pyroP_CS"/>
</dbReference>
<evidence type="ECO:0000256" key="7">
    <source>
        <dbReference type="ARBA" id="ARBA00023056"/>
    </source>
</evidence>
<comment type="subunit">
    <text evidence="9">Homotetramer.</text>
</comment>
<feature type="domain" description="Glucose-1-phosphate adenylyltransferase/Bifunctional protein GlmU-like C-terminal hexapeptide" evidence="11">
    <location>
        <begin position="289"/>
        <end position="360"/>
    </location>
</feature>
<name>A0A9D9DIT7_9BACL</name>
<keyword evidence="6 9" id="KW-0067">ATP-binding</keyword>
<keyword evidence="3 9" id="KW-0808">Transferase</keyword>
<dbReference type="SUPFAM" id="SSF51161">
    <property type="entry name" value="Trimeric LpxA-like enzymes"/>
    <property type="match status" value="1"/>
</dbReference>
<protein>
    <recommendedName>
        <fullName evidence="9">Glucose-1-phosphate adenylyltransferase</fullName>
        <ecNumber evidence="9">2.7.7.27</ecNumber>
    </recommendedName>
    <alternativeName>
        <fullName evidence="9">ADP-glucose pyrophosphorylase</fullName>
        <shortName evidence="9">ADPGlc PPase</shortName>
    </alternativeName>
    <alternativeName>
        <fullName evidence="9">ADP-glucose synthase</fullName>
    </alternativeName>
</protein>
<feature type="binding site" evidence="9">
    <location>
        <begin position="179"/>
        <end position="180"/>
    </location>
    <ligand>
        <name>alpha-D-glucose 1-phosphate</name>
        <dbReference type="ChEBI" id="CHEBI:58601"/>
    </ligand>
</feature>
<reference evidence="12" key="1">
    <citation type="submission" date="2020-10" db="EMBL/GenBank/DDBJ databases">
        <authorList>
            <person name="Gilroy R."/>
        </authorList>
    </citation>
    <scope>NUCLEOTIDE SEQUENCE</scope>
    <source>
        <strain evidence="12">11159</strain>
    </source>
</reference>
<keyword evidence="5 9" id="KW-0547">Nucleotide-binding</keyword>
<comment type="catalytic activity">
    <reaction evidence="9">
        <text>alpha-D-glucose 1-phosphate + ATP + H(+) = ADP-alpha-D-glucose + diphosphate</text>
        <dbReference type="Rhea" id="RHEA:12120"/>
        <dbReference type="ChEBI" id="CHEBI:15378"/>
        <dbReference type="ChEBI" id="CHEBI:30616"/>
        <dbReference type="ChEBI" id="CHEBI:33019"/>
        <dbReference type="ChEBI" id="CHEBI:57498"/>
        <dbReference type="ChEBI" id="CHEBI:58601"/>
        <dbReference type="EC" id="2.7.7.27"/>
    </reaction>
</comment>
<evidence type="ECO:0000259" key="11">
    <source>
        <dbReference type="Pfam" id="PF24894"/>
    </source>
</evidence>
<evidence type="ECO:0000256" key="4">
    <source>
        <dbReference type="ARBA" id="ARBA00022695"/>
    </source>
</evidence>
<dbReference type="EC" id="2.7.7.27" evidence="9"/>
<dbReference type="AlphaFoldDB" id="A0A9D9DIT7"/>
<feature type="site" description="Could play a key role in the communication between the regulatory and the substrate sites" evidence="9">
    <location>
        <position position="59"/>
    </location>
</feature>
<keyword evidence="4 9" id="KW-0548">Nucleotidyltransferase</keyword>
<keyword evidence="7 9" id="KW-0320">Glycogen biosynthesis</keyword>
<dbReference type="GO" id="GO:0005524">
    <property type="term" value="F:ATP binding"/>
    <property type="evidence" value="ECO:0007669"/>
    <property type="project" value="UniProtKB-KW"/>
</dbReference>
<dbReference type="PROSITE" id="PS00809">
    <property type="entry name" value="ADP_GLC_PYROPHOSPH_2"/>
    <property type="match status" value="1"/>
</dbReference>
<dbReference type="EMBL" id="JADIMY010000005">
    <property type="protein sequence ID" value="MBO8427000.1"/>
    <property type="molecule type" value="Genomic_DNA"/>
</dbReference>
<evidence type="ECO:0000313" key="13">
    <source>
        <dbReference type="Proteomes" id="UP000823613"/>
    </source>
</evidence>
<dbReference type="Proteomes" id="UP000823613">
    <property type="component" value="Unassembled WGS sequence"/>
</dbReference>
<dbReference type="CDD" id="cd04651">
    <property type="entry name" value="LbH_G1P_AT_C"/>
    <property type="match status" value="1"/>
</dbReference>
<sequence>MSKQCVAMILAGGKGTRLHALTKKIAKPAVYFGGKYRIIDFSLSNVANSGIDTCGVLTQYESVALNNYIGNGEKWGFNGVGGKCIPLPPRQTEEGANWYDGTADAIYQNLDFLDEEDPEYVLILSGDHIYKCLYNEMLELHIKSGATCTISVLEVPLSEASRFGILEVDNNDTITKFIEKPKVPKSNLASMGVYIFTYKELRKALVLDAKNDKSEHDFGKNIIPYLLENNKKLVAYRFKGYWRDVGTVDSLHQANMELLPSNRNSETIRFSEFPQIFSEDTHSLPQYVRKTGVIKNSLINQGAVIGGEVINSVISNEVTIEEGAKVINSVLMPRVHISKGAYVENAIIGPDTLIKENEEINKGTNEITLIDYARSLTK</sequence>
<feature type="binding site" evidence="9">
    <location>
        <position position="190"/>
    </location>
    <ligand>
        <name>alpha-D-glucose 1-phosphate</name>
        <dbReference type="ChEBI" id="CHEBI:58601"/>
    </ligand>
</feature>
<comment type="pathway">
    <text evidence="9">Glycan biosynthesis; glycogen biosynthesis.</text>
</comment>
<comment type="function">
    <text evidence="9">Involved in the biosynthesis of ADP-glucose, a building block required for the elongation reactions to produce glycogen. Catalyzes the reaction between ATP and alpha-D-glucose 1-phosphate (G1P) to produce pyrophosphate and ADP-Glc.</text>
</comment>
<dbReference type="CDD" id="cd02508">
    <property type="entry name" value="ADP_Glucose_PP"/>
    <property type="match status" value="1"/>
</dbReference>
<dbReference type="InterPro" id="IPR056818">
    <property type="entry name" value="GlmU/GlgC-like_hexapep"/>
</dbReference>
<dbReference type="GO" id="GO:0005978">
    <property type="term" value="P:glycogen biosynthetic process"/>
    <property type="evidence" value="ECO:0007669"/>
    <property type="project" value="UniProtKB-UniRule"/>
</dbReference>
<comment type="similarity">
    <text evidence="1 9">Belongs to the bacterial/plant glucose-1-phosphate adenylyltransferase family.</text>
</comment>
<evidence type="ECO:0000256" key="8">
    <source>
        <dbReference type="ARBA" id="ARBA00023277"/>
    </source>
</evidence>
<evidence type="ECO:0000256" key="1">
    <source>
        <dbReference type="ARBA" id="ARBA00010443"/>
    </source>
</evidence>
<dbReference type="Gene3D" id="2.160.10.10">
    <property type="entry name" value="Hexapeptide repeat proteins"/>
    <property type="match status" value="1"/>
</dbReference>
<dbReference type="SUPFAM" id="SSF53448">
    <property type="entry name" value="Nucleotide-diphospho-sugar transferases"/>
    <property type="match status" value="1"/>
</dbReference>
<dbReference type="InterPro" id="IPR011831">
    <property type="entry name" value="ADP-Glc_PPase"/>
</dbReference>
<accession>A0A9D9DIT7</accession>
<evidence type="ECO:0000256" key="3">
    <source>
        <dbReference type="ARBA" id="ARBA00022679"/>
    </source>
</evidence>
<dbReference type="GO" id="GO:0008878">
    <property type="term" value="F:glucose-1-phosphate adenylyltransferase activity"/>
    <property type="evidence" value="ECO:0007669"/>
    <property type="project" value="UniProtKB-UniRule"/>
</dbReference>
<evidence type="ECO:0000256" key="6">
    <source>
        <dbReference type="ARBA" id="ARBA00022840"/>
    </source>
</evidence>
<proteinExistence type="inferred from homology"/>
<dbReference type="InterPro" id="IPR011004">
    <property type="entry name" value="Trimer_LpxA-like_sf"/>
</dbReference>
<feature type="domain" description="Nucleotidyl transferase" evidence="10">
    <location>
        <begin position="7"/>
        <end position="259"/>
    </location>
</feature>
<dbReference type="NCBIfam" id="NF003670">
    <property type="entry name" value="PRK05293.1"/>
    <property type="match status" value="1"/>
</dbReference>
<feature type="site" description="Could play a key role in the communication between the regulatory and the substrate sites" evidence="9">
    <location>
        <position position="98"/>
    </location>
</feature>
<dbReference type="PROSITE" id="PS00810">
    <property type="entry name" value="ADP_GLC_PYROPHOSPH_3"/>
    <property type="match status" value="1"/>
</dbReference>
<dbReference type="Gene3D" id="3.90.550.10">
    <property type="entry name" value="Spore Coat Polysaccharide Biosynthesis Protein SpsA, Chain A"/>
    <property type="match status" value="1"/>
</dbReference>
<organism evidence="12 13">
    <name type="scientific">Candidatus Onthovivens merdipullorum</name>
    <dbReference type="NCBI Taxonomy" id="2840889"/>
    <lineage>
        <taxon>Bacteria</taxon>
        <taxon>Bacillati</taxon>
        <taxon>Bacillota</taxon>
        <taxon>Bacilli</taxon>
        <taxon>Bacillales</taxon>
        <taxon>Candidatus Onthovivens</taxon>
    </lineage>
</organism>
<keyword evidence="8 9" id="KW-0119">Carbohydrate metabolism</keyword>
<evidence type="ECO:0000256" key="9">
    <source>
        <dbReference type="HAMAP-Rule" id="MF_00624"/>
    </source>
</evidence>
<dbReference type="PROSITE" id="PS00808">
    <property type="entry name" value="ADP_GLC_PYROPHOSPH_1"/>
    <property type="match status" value="1"/>
</dbReference>
<feature type="binding site" evidence="9">
    <location>
        <position position="99"/>
    </location>
    <ligand>
        <name>alpha-D-glucose 1-phosphate</name>
        <dbReference type="ChEBI" id="CHEBI:58601"/>
    </ligand>
</feature>
<evidence type="ECO:0000259" key="10">
    <source>
        <dbReference type="Pfam" id="PF00483"/>
    </source>
</evidence>
<dbReference type="InterPro" id="IPR023049">
    <property type="entry name" value="GlgC_bac"/>
</dbReference>
<dbReference type="HAMAP" id="MF_00624">
    <property type="entry name" value="GlgC"/>
    <property type="match status" value="1"/>
</dbReference>
<dbReference type="InterPro" id="IPR005835">
    <property type="entry name" value="NTP_transferase_dom"/>
</dbReference>
<reference evidence="12" key="2">
    <citation type="journal article" date="2021" name="PeerJ">
        <title>Extensive microbial diversity within the chicken gut microbiome revealed by metagenomics and culture.</title>
        <authorList>
            <person name="Gilroy R."/>
            <person name="Ravi A."/>
            <person name="Getino M."/>
            <person name="Pursley I."/>
            <person name="Horton D.L."/>
            <person name="Alikhan N.F."/>
            <person name="Baker D."/>
            <person name="Gharbi K."/>
            <person name="Hall N."/>
            <person name="Watson M."/>
            <person name="Adriaenssens E.M."/>
            <person name="Foster-Nyarko E."/>
            <person name="Jarju S."/>
            <person name="Secka A."/>
            <person name="Antonio M."/>
            <person name="Oren A."/>
            <person name="Chaudhuri R.R."/>
            <person name="La Ragione R."/>
            <person name="Hildebrand F."/>
            <person name="Pallen M.J."/>
        </authorList>
    </citation>
    <scope>NUCLEOTIDE SEQUENCE</scope>
    <source>
        <strain evidence="12">11159</strain>
    </source>
</reference>
<dbReference type="InterPro" id="IPR029044">
    <property type="entry name" value="Nucleotide-diphossugar_trans"/>
</dbReference>
<dbReference type="PANTHER" id="PTHR43523">
    <property type="entry name" value="GLUCOSE-1-PHOSPHATE ADENYLYLTRANSFERASE-RELATED"/>
    <property type="match status" value="1"/>
</dbReference>
<dbReference type="Pfam" id="PF24894">
    <property type="entry name" value="Hexapep_GlmU"/>
    <property type="match status" value="1"/>
</dbReference>
<comment type="caution">
    <text evidence="12">The sequence shown here is derived from an EMBL/GenBank/DDBJ whole genome shotgun (WGS) entry which is preliminary data.</text>
</comment>
<gene>
    <name evidence="9" type="primary">glgC</name>
    <name evidence="12" type="ORF">IAC58_00335</name>
</gene>
<feature type="binding site" evidence="9">
    <location>
        <position position="164"/>
    </location>
    <ligand>
        <name>alpha-D-glucose 1-phosphate</name>
        <dbReference type="ChEBI" id="CHEBI:58601"/>
    </ligand>
</feature>
<evidence type="ECO:0000256" key="2">
    <source>
        <dbReference type="ARBA" id="ARBA00022600"/>
    </source>
</evidence>
<evidence type="ECO:0000256" key="5">
    <source>
        <dbReference type="ARBA" id="ARBA00022741"/>
    </source>
</evidence>
<dbReference type="Pfam" id="PF00483">
    <property type="entry name" value="NTP_transferase"/>
    <property type="match status" value="1"/>
</dbReference>
<dbReference type="PANTHER" id="PTHR43523:SF2">
    <property type="entry name" value="GLUCOSE-1-PHOSPHATE ADENYLYLTRANSFERASE"/>
    <property type="match status" value="1"/>
</dbReference>